<dbReference type="AlphaFoldDB" id="A0AA51MS16"/>
<name>A0AA51MS16_9GAMM</name>
<dbReference type="RefSeq" id="WP_202715689.1">
    <property type="nucleotide sequence ID" value="NZ_CP053482.1"/>
</dbReference>
<dbReference type="Proteomes" id="UP001223336">
    <property type="component" value="Unassembled WGS sequence"/>
</dbReference>
<accession>A0AA51MS16</accession>
<evidence type="ECO:0000313" key="1">
    <source>
        <dbReference type="EMBL" id="MDQ5770956.1"/>
    </source>
</evidence>
<organism evidence="2">
    <name type="scientific">Thiothrix subterranea</name>
    <dbReference type="NCBI Taxonomy" id="2735563"/>
    <lineage>
        <taxon>Bacteria</taxon>
        <taxon>Pseudomonadati</taxon>
        <taxon>Pseudomonadota</taxon>
        <taxon>Gammaproteobacteria</taxon>
        <taxon>Thiotrichales</taxon>
        <taxon>Thiotrichaceae</taxon>
        <taxon>Thiothrix</taxon>
    </lineage>
</organism>
<dbReference type="Proteomes" id="UP001229862">
    <property type="component" value="Chromosome"/>
</dbReference>
<evidence type="ECO:0000313" key="2">
    <source>
        <dbReference type="EMBL" id="WML87271.1"/>
    </source>
</evidence>
<proteinExistence type="predicted"/>
<sequence length="96" mass="11000">MKTQCRIYFQNRFAIVALDTVKLELLALHLGQMPQALETKFVVQRWLGLAVRNRFGHIANDHDPVEEWATLCLHDALIMGVKPLRFVPKKQPVAPP</sequence>
<reference evidence="2 3" key="1">
    <citation type="submission" date="2023-08" db="EMBL/GenBank/DDBJ databases">
        <title>New molecular markers tilS and rpoB for phylogenetic and monitoring studies of the genus Thiothrix biodiversity.</title>
        <authorList>
            <person name="Ravin N.V."/>
            <person name="Smolyakov D."/>
            <person name="Markov N.D."/>
            <person name="Beletsky A.V."/>
            <person name="Mardanov A.V."/>
            <person name="Rudenko T.S."/>
            <person name="Grabovich M.Y."/>
        </authorList>
    </citation>
    <scope>NUCLEOTIDE SEQUENCE</scope>
    <source>
        <strain evidence="2">DNT52</strain>
        <strain evidence="1 3">H33</strain>
    </source>
</reference>
<protein>
    <submittedName>
        <fullName evidence="2">Uncharacterized protein</fullName>
    </submittedName>
</protein>
<dbReference type="EMBL" id="JAVFKN010000049">
    <property type="protein sequence ID" value="MDQ5770956.1"/>
    <property type="molecule type" value="Genomic_DNA"/>
</dbReference>
<dbReference type="EMBL" id="CP133217">
    <property type="protein sequence ID" value="WML87271.1"/>
    <property type="molecule type" value="Genomic_DNA"/>
</dbReference>
<evidence type="ECO:0000313" key="3">
    <source>
        <dbReference type="Proteomes" id="UP001223336"/>
    </source>
</evidence>
<gene>
    <name evidence="1" type="ORF">RCC75_20670</name>
    <name evidence="2" type="ORF">RCG00_02670</name>
</gene>
<keyword evidence="3" id="KW-1185">Reference proteome</keyword>